<evidence type="ECO:0000313" key="4">
    <source>
        <dbReference type="Proteomes" id="UP000179616"/>
    </source>
</evidence>
<keyword evidence="2" id="KW-0732">Signal</keyword>
<proteinExistence type="predicted"/>
<evidence type="ECO:0000256" key="1">
    <source>
        <dbReference type="SAM" id="MobiDB-lite"/>
    </source>
</evidence>
<dbReference type="GeneID" id="57166574"/>
<evidence type="ECO:0000256" key="2">
    <source>
        <dbReference type="SAM" id="SignalP"/>
    </source>
</evidence>
<name>A0A1S1LCG2_9MYCO</name>
<organism evidence="3 4">
    <name type="scientific">Mycobacteroides franklinii</name>
    <dbReference type="NCBI Taxonomy" id="948102"/>
    <lineage>
        <taxon>Bacteria</taxon>
        <taxon>Bacillati</taxon>
        <taxon>Actinomycetota</taxon>
        <taxon>Actinomycetes</taxon>
        <taxon>Mycobacteriales</taxon>
        <taxon>Mycobacteriaceae</taxon>
        <taxon>Mycobacteroides</taxon>
    </lineage>
</organism>
<dbReference type="RefSeq" id="WP_070937019.1">
    <property type="nucleotide sequence ID" value="NZ_MLIK01000018.1"/>
</dbReference>
<dbReference type="OrthoDB" id="4762505at2"/>
<gene>
    <name evidence="3" type="ORF">BKG76_07145</name>
</gene>
<dbReference type="AlphaFoldDB" id="A0A1S1LCG2"/>
<accession>A0A1S1LCG2</accession>
<evidence type="ECO:0000313" key="3">
    <source>
        <dbReference type="EMBL" id="OHU26766.1"/>
    </source>
</evidence>
<dbReference type="Proteomes" id="UP000179616">
    <property type="component" value="Unassembled WGS sequence"/>
</dbReference>
<reference evidence="3 4" key="1">
    <citation type="submission" date="2016-10" db="EMBL/GenBank/DDBJ databases">
        <title>Evaluation of Human, Veterinary and Environmental Mycobacterium chelonae Isolates by Core Genome Phylogenomic Analysis, Targeted Gene Comparison, and Anti-microbial Susceptibility Patterns: A Tale of Mistaken Identities.</title>
        <authorList>
            <person name="Fogelson S.B."/>
            <person name="Camus A.C."/>
            <person name="Lorenz W."/>
            <person name="Vasireddy R."/>
            <person name="Vasireddy S."/>
            <person name="Smith T."/>
            <person name="Brown-Elliott B.A."/>
            <person name="Wallace R.J.Jr."/>
            <person name="Hasan N.A."/>
            <person name="Reischl U."/>
            <person name="Sanchez S."/>
        </authorList>
    </citation>
    <scope>NUCLEOTIDE SEQUENCE [LARGE SCALE GENOMIC DNA]</scope>
    <source>
        <strain evidence="3 4">1559</strain>
    </source>
</reference>
<evidence type="ECO:0008006" key="5">
    <source>
        <dbReference type="Google" id="ProtNLM"/>
    </source>
</evidence>
<feature type="region of interest" description="Disordered" evidence="1">
    <location>
        <begin position="67"/>
        <end position="93"/>
    </location>
</feature>
<feature type="signal peptide" evidence="2">
    <location>
        <begin position="1"/>
        <end position="27"/>
    </location>
</feature>
<protein>
    <recommendedName>
        <fullName evidence="5">PASTA domain-containing protein</fullName>
    </recommendedName>
</protein>
<feature type="chain" id="PRO_5010236699" description="PASTA domain-containing protein" evidence="2">
    <location>
        <begin position="28"/>
        <end position="103"/>
    </location>
</feature>
<dbReference type="EMBL" id="MLIK01000018">
    <property type="protein sequence ID" value="OHU26766.1"/>
    <property type="molecule type" value="Genomic_DNA"/>
</dbReference>
<sequence length="103" mass="10118">MNKLLFAGIASAGVIGASLGGASVALAAPSGSGDANAVINDLQSNGYRVIVSKVGSGDLSNCTVQSVTQGSPVGDVQPARDAKNKPTSAPTMDSKVARVTLSC</sequence>
<comment type="caution">
    <text evidence="3">The sequence shown here is derived from an EMBL/GenBank/DDBJ whole genome shotgun (WGS) entry which is preliminary data.</text>
</comment>